<feature type="repeat" description="WD" evidence="3">
    <location>
        <begin position="49"/>
        <end position="90"/>
    </location>
</feature>
<evidence type="ECO:0000313" key="6">
    <source>
        <dbReference type="Proteomes" id="UP001479436"/>
    </source>
</evidence>
<dbReference type="PANTHER" id="PTHR15574:SF40">
    <property type="entry name" value="WD AND TETRATRICOPEPTIDE REPEATS PROTEIN 1"/>
    <property type="match status" value="1"/>
</dbReference>
<dbReference type="InterPro" id="IPR045151">
    <property type="entry name" value="DCAF8"/>
</dbReference>
<proteinExistence type="predicted"/>
<evidence type="ECO:0000313" key="5">
    <source>
        <dbReference type="EMBL" id="KAK9766152.1"/>
    </source>
</evidence>
<protein>
    <recommendedName>
        <fullName evidence="7">WD40 repeat-like protein</fullName>
    </recommendedName>
</protein>
<dbReference type="Proteomes" id="UP001479436">
    <property type="component" value="Unassembled WGS sequence"/>
</dbReference>
<dbReference type="InterPro" id="IPR036322">
    <property type="entry name" value="WD40_repeat_dom_sf"/>
</dbReference>
<dbReference type="SMART" id="SM00320">
    <property type="entry name" value="WD40"/>
    <property type="match status" value="7"/>
</dbReference>
<dbReference type="PRINTS" id="PR00320">
    <property type="entry name" value="GPROTEINBRPT"/>
</dbReference>
<dbReference type="InterPro" id="IPR019775">
    <property type="entry name" value="WD40_repeat_CS"/>
</dbReference>
<feature type="repeat" description="WD" evidence="3">
    <location>
        <begin position="92"/>
        <end position="127"/>
    </location>
</feature>
<gene>
    <name evidence="5" type="ORF">K7432_004990</name>
</gene>
<evidence type="ECO:0000256" key="4">
    <source>
        <dbReference type="SAM" id="MobiDB-lite"/>
    </source>
</evidence>
<reference evidence="5 6" key="1">
    <citation type="submission" date="2023-04" db="EMBL/GenBank/DDBJ databases">
        <title>Genome of Basidiobolus ranarum AG-B5.</title>
        <authorList>
            <person name="Stajich J.E."/>
            <person name="Carter-House D."/>
            <person name="Gryganskyi A."/>
        </authorList>
    </citation>
    <scope>NUCLEOTIDE SEQUENCE [LARGE SCALE GENOMIC DNA]</scope>
    <source>
        <strain evidence="5 6">AG-B5</strain>
    </source>
</reference>
<dbReference type="Pfam" id="PF00400">
    <property type="entry name" value="WD40"/>
    <property type="match status" value="4"/>
</dbReference>
<dbReference type="PROSITE" id="PS50294">
    <property type="entry name" value="WD_REPEATS_REGION"/>
    <property type="match status" value="2"/>
</dbReference>
<dbReference type="PROSITE" id="PS00678">
    <property type="entry name" value="WD_REPEATS_1"/>
    <property type="match status" value="1"/>
</dbReference>
<evidence type="ECO:0000256" key="1">
    <source>
        <dbReference type="ARBA" id="ARBA00022574"/>
    </source>
</evidence>
<dbReference type="Gene3D" id="2.130.10.10">
    <property type="entry name" value="YVTN repeat-like/Quinoprotein amine dehydrogenase"/>
    <property type="match status" value="3"/>
</dbReference>
<organism evidence="5 6">
    <name type="scientific">Basidiobolus ranarum</name>
    <dbReference type="NCBI Taxonomy" id="34480"/>
    <lineage>
        <taxon>Eukaryota</taxon>
        <taxon>Fungi</taxon>
        <taxon>Fungi incertae sedis</taxon>
        <taxon>Zoopagomycota</taxon>
        <taxon>Entomophthoromycotina</taxon>
        <taxon>Basidiobolomycetes</taxon>
        <taxon>Basidiobolales</taxon>
        <taxon>Basidiobolaceae</taxon>
        <taxon>Basidiobolus</taxon>
    </lineage>
</organism>
<dbReference type="PANTHER" id="PTHR15574">
    <property type="entry name" value="WD REPEAT DOMAIN-CONTAINING FAMILY"/>
    <property type="match status" value="1"/>
</dbReference>
<dbReference type="EMBL" id="JASJQH010000184">
    <property type="protein sequence ID" value="KAK9766152.1"/>
    <property type="molecule type" value="Genomic_DNA"/>
</dbReference>
<comment type="caution">
    <text evidence="5">The sequence shown here is derived from an EMBL/GenBank/DDBJ whole genome shotgun (WGS) entry which is preliminary data.</text>
</comment>
<feature type="region of interest" description="Disordered" evidence="4">
    <location>
        <begin position="291"/>
        <end position="327"/>
    </location>
</feature>
<feature type="compositionally biased region" description="Acidic residues" evidence="4">
    <location>
        <begin position="378"/>
        <end position="393"/>
    </location>
</feature>
<keyword evidence="2" id="KW-0677">Repeat</keyword>
<evidence type="ECO:0000256" key="2">
    <source>
        <dbReference type="ARBA" id="ARBA00022737"/>
    </source>
</evidence>
<name>A0ABR2WX94_9FUNG</name>
<dbReference type="InterPro" id="IPR020472">
    <property type="entry name" value="WD40_PAC1"/>
</dbReference>
<evidence type="ECO:0000256" key="3">
    <source>
        <dbReference type="PROSITE-ProRule" id="PRU00221"/>
    </source>
</evidence>
<feature type="compositionally biased region" description="Polar residues" evidence="4">
    <location>
        <begin position="360"/>
        <end position="375"/>
    </location>
</feature>
<evidence type="ECO:0008006" key="7">
    <source>
        <dbReference type="Google" id="ProtNLM"/>
    </source>
</evidence>
<keyword evidence="6" id="KW-1185">Reference proteome</keyword>
<dbReference type="InterPro" id="IPR001680">
    <property type="entry name" value="WD40_rpt"/>
</dbReference>
<sequence>MKYKSNLLKNLRERENGELFGRESALLAERRLYSNPTYLINRLTLTNVLSEHTGCVNTVNWNETGDLLVSGSDDTKLCIWNYPEGNLLSSIETGHEANIFCTKFMPATNSKVVISCAGDNLIKVWDIWKEEGACRHTYKCNLASTKRIVTEPGNPYVFLSCSEDGTVRNFDLREPHECHSVCRSNLVVNFRPYLIELNSIALNPIHPQYIAVGGGDPYVYLWDRRMVSPKTALDPRHQMEYCVKKFKPNKSKSDHVTAVKFSESNGRELLGSWSNDFVHLFDIHGSKEKDIIQENGNPPSKVRRNSNSNLDNKRKKSKYVDDLGSDDLDMFASGPSADHIEVDELTSSDEDIDFNQLTESIQNGWETRSIPSESGSDQSEDALDEEQEEREEQELNLISNRIIAEDSDIDSSDVMEAIESFFDGESGEESSDEDFTSEYKNIQSIFNSVIEEVRESATYKGHCNVQTVKDVNFYGPNDEYVISGSDDGNIFIWEKKSRKIVQILKGDEDVVNCIQGHPFEPAIAVSGIDSTIKIFRPQVEGPHEVFEPLVNGAPVTTTNHSWSSKSLLAKEQKIVESNENRRQEGIWGAPITGSFLRFLLTRAGAIDSSSDDMDESN</sequence>
<dbReference type="PROSITE" id="PS50082">
    <property type="entry name" value="WD_REPEATS_2"/>
    <property type="match status" value="3"/>
</dbReference>
<feature type="region of interest" description="Disordered" evidence="4">
    <location>
        <begin position="360"/>
        <end position="393"/>
    </location>
</feature>
<dbReference type="InterPro" id="IPR015943">
    <property type="entry name" value="WD40/YVTN_repeat-like_dom_sf"/>
</dbReference>
<accession>A0ABR2WX94</accession>
<keyword evidence="1 3" id="KW-0853">WD repeat</keyword>
<feature type="repeat" description="WD" evidence="3">
    <location>
        <begin position="474"/>
        <end position="503"/>
    </location>
</feature>
<dbReference type="SUPFAM" id="SSF50978">
    <property type="entry name" value="WD40 repeat-like"/>
    <property type="match status" value="1"/>
</dbReference>